<evidence type="ECO:0008006" key="4">
    <source>
        <dbReference type="Google" id="ProtNLM"/>
    </source>
</evidence>
<accession>A0ABY8QZ55</accession>
<dbReference type="Proteomes" id="UP001209083">
    <property type="component" value="Chromosome"/>
</dbReference>
<reference evidence="2 3" key="1">
    <citation type="submission" date="2023-05" db="EMBL/GenBank/DDBJ databases">
        <title>Lithophilousrod everest ZFBP1038 complete genpme.</title>
        <authorList>
            <person name="Tian M."/>
        </authorList>
    </citation>
    <scope>NUCLEOTIDE SEQUENCE [LARGE SCALE GENOMIC DNA]</scope>
    <source>
        <strain evidence="2 3">ZFBP1038</strain>
    </source>
</reference>
<protein>
    <recommendedName>
        <fullName evidence="4">DoxX family protein</fullName>
    </recommendedName>
</protein>
<evidence type="ECO:0000256" key="1">
    <source>
        <dbReference type="SAM" id="Phobius"/>
    </source>
</evidence>
<dbReference type="PANTHER" id="PTHR36974">
    <property type="entry name" value="MEMBRANE PROTEIN-RELATED"/>
    <property type="match status" value="1"/>
</dbReference>
<organism evidence="2 3">
    <name type="scientific">Saxibacter everestensis</name>
    <dbReference type="NCBI Taxonomy" id="2909229"/>
    <lineage>
        <taxon>Bacteria</taxon>
        <taxon>Bacillati</taxon>
        <taxon>Actinomycetota</taxon>
        <taxon>Actinomycetes</taxon>
        <taxon>Micrococcales</taxon>
        <taxon>Brevibacteriaceae</taxon>
        <taxon>Saxibacter</taxon>
    </lineage>
</organism>
<name>A0ABY8QZ55_9MICO</name>
<sequence length="129" mass="13830">MPNAKSFVLSTLLGSAGAMHFVRPGGFEAIVPPGIGSRRFWVYSSGIAELGCAALLVNRRTRRLGGIASAALLIGVFPANLYSVRKFRGEPRIRALAIARLPLQAPLVALAWQVAAESPPMRKRLLPGR</sequence>
<evidence type="ECO:0000313" key="3">
    <source>
        <dbReference type="Proteomes" id="UP001209083"/>
    </source>
</evidence>
<dbReference type="EMBL" id="CP090958">
    <property type="protein sequence ID" value="WGW13481.1"/>
    <property type="molecule type" value="Genomic_DNA"/>
</dbReference>
<keyword evidence="1" id="KW-0472">Membrane</keyword>
<gene>
    <name evidence="2" type="ORF">LWF01_06915</name>
</gene>
<feature type="transmembrane region" description="Helical" evidence="1">
    <location>
        <begin position="64"/>
        <end position="83"/>
    </location>
</feature>
<keyword evidence="3" id="KW-1185">Reference proteome</keyword>
<proteinExistence type="predicted"/>
<dbReference type="PANTHER" id="PTHR36974:SF1">
    <property type="entry name" value="DOXX FAMILY MEMBRANE PROTEIN"/>
    <property type="match status" value="1"/>
</dbReference>
<keyword evidence="1" id="KW-1133">Transmembrane helix</keyword>
<dbReference type="RefSeq" id="WP_349640303.1">
    <property type="nucleotide sequence ID" value="NZ_CP090958.1"/>
</dbReference>
<keyword evidence="1" id="KW-0812">Transmembrane</keyword>
<evidence type="ECO:0000313" key="2">
    <source>
        <dbReference type="EMBL" id="WGW13481.1"/>
    </source>
</evidence>